<organism evidence="1 2">
    <name type="scientific">Tanacetum coccineum</name>
    <dbReference type="NCBI Taxonomy" id="301880"/>
    <lineage>
        <taxon>Eukaryota</taxon>
        <taxon>Viridiplantae</taxon>
        <taxon>Streptophyta</taxon>
        <taxon>Embryophyta</taxon>
        <taxon>Tracheophyta</taxon>
        <taxon>Spermatophyta</taxon>
        <taxon>Magnoliopsida</taxon>
        <taxon>eudicotyledons</taxon>
        <taxon>Gunneridae</taxon>
        <taxon>Pentapetalae</taxon>
        <taxon>asterids</taxon>
        <taxon>campanulids</taxon>
        <taxon>Asterales</taxon>
        <taxon>Asteraceae</taxon>
        <taxon>Asteroideae</taxon>
        <taxon>Anthemideae</taxon>
        <taxon>Anthemidinae</taxon>
        <taxon>Tanacetum</taxon>
    </lineage>
</organism>
<accession>A0ABQ5CEB8</accession>
<evidence type="ECO:0000313" key="2">
    <source>
        <dbReference type="Proteomes" id="UP001151760"/>
    </source>
</evidence>
<evidence type="ECO:0000313" key="1">
    <source>
        <dbReference type="EMBL" id="GJT24979.1"/>
    </source>
</evidence>
<gene>
    <name evidence="1" type="ORF">Tco_0894916</name>
</gene>
<protein>
    <submittedName>
        <fullName evidence="1">Uncharacterized protein</fullName>
    </submittedName>
</protein>
<dbReference type="EMBL" id="BQNB010014177">
    <property type="protein sequence ID" value="GJT24979.1"/>
    <property type="molecule type" value="Genomic_DNA"/>
</dbReference>
<reference evidence="1" key="2">
    <citation type="submission" date="2022-01" db="EMBL/GenBank/DDBJ databases">
        <authorList>
            <person name="Yamashiro T."/>
            <person name="Shiraishi A."/>
            <person name="Satake H."/>
            <person name="Nakayama K."/>
        </authorList>
    </citation>
    <scope>NUCLEOTIDE SEQUENCE</scope>
</reference>
<dbReference type="Proteomes" id="UP001151760">
    <property type="component" value="Unassembled WGS sequence"/>
</dbReference>
<keyword evidence="2" id="KW-1185">Reference proteome</keyword>
<sequence>MWNTLKLADYEDVFKFMVDKEEVTFSLNDLRTVLNLPQATANNHAEFVEALELRKGPNAMLNNKDHRNRSTTTSHHANVLLHRQQYACRLCCIDLEMSLLPTHEFHNKNPVLYYPLFTKLIIDHILTTHPDIPNKSNEPHHLVANDDVGQSIFVFRKSKGRGMDNPDWLLTIKIM</sequence>
<name>A0ABQ5CEB8_9ASTR</name>
<comment type="caution">
    <text evidence="1">The sequence shown here is derived from an EMBL/GenBank/DDBJ whole genome shotgun (WGS) entry which is preliminary data.</text>
</comment>
<reference evidence="1" key="1">
    <citation type="journal article" date="2022" name="Int. J. Mol. Sci.">
        <title>Draft Genome of Tanacetum Coccineum: Genomic Comparison of Closely Related Tanacetum-Family Plants.</title>
        <authorList>
            <person name="Yamashiro T."/>
            <person name="Shiraishi A."/>
            <person name="Nakayama K."/>
            <person name="Satake H."/>
        </authorList>
    </citation>
    <scope>NUCLEOTIDE SEQUENCE</scope>
</reference>
<proteinExistence type="predicted"/>